<name>A0A395GYW4_9EURO</name>
<dbReference type="RefSeq" id="XP_025574840.1">
    <property type="nucleotide sequence ID" value="XM_025713327.1"/>
</dbReference>
<dbReference type="OrthoDB" id="10514544at2759"/>
<dbReference type="Proteomes" id="UP000249402">
    <property type="component" value="Unassembled WGS sequence"/>
</dbReference>
<reference evidence="1 2" key="1">
    <citation type="submission" date="2018-02" db="EMBL/GenBank/DDBJ databases">
        <title>The genomes of Aspergillus section Nigri reveals drivers in fungal speciation.</title>
        <authorList>
            <consortium name="DOE Joint Genome Institute"/>
            <person name="Vesth T.C."/>
            <person name="Nybo J."/>
            <person name="Theobald S."/>
            <person name="Brandl J."/>
            <person name="Frisvad J.C."/>
            <person name="Nielsen K.F."/>
            <person name="Lyhne E.K."/>
            <person name="Kogle M.E."/>
            <person name="Kuo A."/>
            <person name="Riley R."/>
            <person name="Clum A."/>
            <person name="Nolan M."/>
            <person name="Lipzen A."/>
            <person name="Salamov A."/>
            <person name="Henrissat B."/>
            <person name="Wiebenga A."/>
            <person name="De vries R.P."/>
            <person name="Grigoriev I.V."/>
            <person name="Mortensen U.H."/>
            <person name="Andersen M.R."/>
            <person name="Baker S.E."/>
        </authorList>
    </citation>
    <scope>NUCLEOTIDE SEQUENCE [LARGE SCALE GENOMIC DNA]</scope>
    <source>
        <strain evidence="1 2">CBS 121593</strain>
    </source>
</reference>
<accession>A0A395GYW4</accession>
<proteinExistence type="predicted"/>
<evidence type="ECO:0000313" key="2">
    <source>
        <dbReference type="Proteomes" id="UP000249402"/>
    </source>
</evidence>
<evidence type="ECO:0000313" key="1">
    <source>
        <dbReference type="EMBL" id="RAL00513.1"/>
    </source>
</evidence>
<dbReference type="GeneID" id="37218192"/>
<dbReference type="EMBL" id="KZ824440">
    <property type="protein sequence ID" value="RAL00513.1"/>
    <property type="molecule type" value="Genomic_DNA"/>
</dbReference>
<gene>
    <name evidence="1" type="ORF">BO80DRAFT_100722</name>
</gene>
<dbReference type="VEuPathDB" id="FungiDB:BO80DRAFT_100722"/>
<keyword evidence="2" id="KW-1185">Reference proteome</keyword>
<organism evidence="1 2">
    <name type="scientific">Aspergillus ibericus CBS 121593</name>
    <dbReference type="NCBI Taxonomy" id="1448316"/>
    <lineage>
        <taxon>Eukaryota</taxon>
        <taxon>Fungi</taxon>
        <taxon>Dikarya</taxon>
        <taxon>Ascomycota</taxon>
        <taxon>Pezizomycotina</taxon>
        <taxon>Eurotiomycetes</taxon>
        <taxon>Eurotiomycetidae</taxon>
        <taxon>Eurotiales</taxon>
        <taxon>Aspergillaceae</taxon>
        <taxon>Aspergillus</taxon>
        <taxon>Aspergillus subgen. Circumdati</taxon>
    </lineage>
</organism>
<dbReference type="AlphaFoldDB" id="A0A395GYW4"/>
<sequence>MQVWRSQPTAVWRRACGTAPDCLRKVFGLVLHRAPPPPQEGPSPIPLLDGCSQQTHCSTRALDGGSSLVGFAGRCTSRLPLLSSLAYPAGRCVQAPDSLTPSRNQFRIQLYNVTDRKSLLCPTSQRSFASLCTVYRAVRFSPRYLSSLHLSGYT</sequence>
<protein>
    <submittedName>
        <fullName evidence="1">Uncharacterized protein</fullName>
    </submittedName>
</protein>